<evidence type="ECO:0008006" key="4">
    <source>
        <dbReference type="Google" id="ProtNLM"/>
    </source>
</evidence>
<dbReference type="InterPro" id="IPR006311">
    <property type="entry name" value="TAT_signal"/>
</dbReference>
<dbReference type="PROSITE" id="PS51318">
    <property type="entry name" value="TAT"/>
    <property type="match status" value="1"/>
</dbReference>
<accession>A0ABU1PQ39</accession>
<name>A0ABU1PQ39_9PSEU</name>
<feature type="compositionally biased region" description="Polar residues" evidence="1">
    <location>
        <begin position="98"/>
        <end position="107"/>
    </location>
</feature>
<evidence type="ECO:0000313" key="2">
    <source>
        <dbReference type="EMBL" id="MDR6592581.1"/>
    </source>
</evidence>
<dbReference type="EMBL" id="JAVDSG010000001">
    <property type="protein sequence ID" value="MDR6592581.1"/>
    <property type="molecule type" value="Genomic_DNA"/>
</dbReference>
<reference evidence="2 3" key="1">
    <citation type="submission" date="2023-07" db="EMBL/GenBank/DDBJ databases">
        <title>Sequencing the genomes of 1000 actinobacteria strains.</title>
        <authorList>
            <person name="Klenk H.-P."/>
        </authorList>
    </citation>
    <scope>NUCLEOTIDE SEQUENCE [LARGE SCALE GENOMIC DNA]</scope>
    <source>
        <strain evidence="2 3">DSM 43749</strain>
    </source>
</reference>
<protein>
    <recommendedName>
        <fullName evidence="4">Secreted protein</fullName>
    </recommendedName>
</protein>
<sequence length="132" mass="13819">MTVQRRTFLSASAVGATGVGLFLLGVGQALATPLGSRATTPTTPFAVGVRRYHWTRGSRPCTTYVYYPSTGTAGGNPVTGAPVADGVFPVYNMTFGYGSSPQDSTPRPRTWAPVAARATAHPRTKSRAPSSQ</sequence>
<dbReference type="RefSeq" id="WP_310304237.1">
    <property type="nucleotide sequence ID" value="NZ_BAAAXB010000001.1"/>
</dbReference>
<proteinExistence type="predicted"/>
<evidence type="ECO:0000256" key="1">
    <source>
        <dbReference type="SAM" id="MobiDB-lite"/>
    </source>
</evidence>
<evidence type="ECO:0000313" key="3">
    <source>
        <dbReference type="Proteomes" id="UP001268819"/>
    </source>
</evidence>
<keyword evidence="3" id="KW-1185">Reference proteome</keyword>
<organism evidence="2 3">
    <name type="scientific">Saccharothrix longispora</name>
    <dbReference type="NCBI Taxonomy" id="33920"/>
    <lineage>
        <taxon>Bacteria</taxon>
        <taxon>Bacillati</taxon>
        <taxon>Actinomycetota</taxon>
        <taxon>Actinomycetes</taxon>
        <taxon>Pseudonocardiales</taxon>
        <taxon>Pseudonocardiaceae</taxon>
        <taxon>Saccharothrix</taxon>
    </lineage>
</organism>
<dbReference type="Proteomes" id="UP001268819">
    <property type="component" value="Unassembled WGS sequence"/>
</dbReference>
<comment type="caution">
    <text evidence="2">The sequence shown here is derived from an EMBL/GenBank/DDBJ whole genome shotgun (WGS) entry which is preliminary data.</text>
</comment>
<feature type="region of interest" description="Disordered" evidence="1">
    <location>
        <begin position="98"/>
        <end position="132"/>
    </location>
</feature>
<gene>
    <name evidence="2" type="ORF">J2S66_000965</name>
</gene>